<dbReference type="RefSeq" id="WP_092484464.1">
    <property type="nucleotide sequence ID" value="NZ_FOYM01000019.1"/>
</dbReference>
<sequence>MVARITVQFFTGLEKYAKSNSRTESVEIADNVRVEWLMDYYGFPKGVVGVIVVNNVLSDVHTVLGDGDVVTFYPIFGGG</sequence>
<dbReference type="Gene3D" id="3.10.20.30">
    <property type="match status" value="1"/>
</dbReference>
<protein>
    <recommendedName>
        <fullName evidence="1">Ubiquitin Mut7-C domain-containing protein</fullName>
    </recommendedName>
</protein>
<proteinExistence type="predicted"/>
<evidence type="ECO:0000259" key="1">
    <source>
        <dbReference type="Pfam" id="PF14451"/>
    </source>
</evidence>
<dbReference type="Pfam" id="PF14451">
    <property type="entry name" value="Ub-Mut7C"/>
    <property type="match status" value="1"/>
</dbReference>
<evidence type="ECO:0000313" key="2">
    <source>
        <dbReference type="EMBL" id="SFR09693.1"/>
    </source>
</evidence>
<evidence type="ECO:0000313" key="3">
    <source>
        <dbReference type="Proteomes" id="UP000199584"/>
    </source>
</evidence>
<reference evidence="3" key="1">
    <citation type="submission" date="2016-10" db="EMBL/GenBank/DDBJ databases">
        <authorList>
            <person name="Varghese N."/>
            <person name="Submissions S."/>
        </authorList>
    </citation>
    <scope>NUCLEOTIDE SEQUENCE [LARGE SCALE GENOMIC DNA]</scope>
    <source>
        <strain evidence="3">DSM 3669</strain>
    </source>
</reference>
<dbReference type="InterPro" id="IPR012675">
    <property type="entry name" value="Beta-grasp_dom_sf"/>
</dbReference>
<dbReference type="InterPro" id="IPR027798">
    <property type="entry name" value="Ub_Mut7C"/>
</dbReference>
<dbReference type="Proteomes" id="UP000199584">
    <property type="component" value="Unassembled WGS sequence"/>
</dbReference>
<dbReference type="AlphaFoldDB" id="A0A1I6DW64"/>
<dbReference type="SUPFAM" id="SSF54285">
    <property type="entry name" value="MoaD/ThiS"/>
    <property type="match status" value="1"/>
</dbReference>
<keyword evidence="3" id="KW-1185">Reference proteome</keyword>
<dbReference type="STRING" id="39060.SAMN05660706_11929"/>
<name>A0A1I6DW64_9FIRM</name>
<feature type="domain" description="Ubiquitin Mut7-C" evidence="1">
    <location>
        <begin position="4"/>
        <end position="76"/>
    </location>
</feature>
<dbReference type="EMBL" id="FOYM01000019">
    <property type="protein sequence ID" value="SFR09693.1"/>
    <property type="molecule type" value="Genomic_DNA"/>
</dbReference>
<organism evidence="2 3">
    <name type="scientific">Desulfoscipio geothermicus DSM 3669</name>
    <dbReference type="NCBI Taxonomy" id="1121426"/>
    <lineage>
        <taxon>Bacteria</taxon>
        <taxon>Bacillati</taxon>
        <taxon>Bacillota</taxon>
        <taxon>Clostridia</taxon>
        <taxon>Eubacteriales</taxon>
        <taxon>Desulfallaceae</taxon>
        <taxon>Desulfoscipio</taxon>
    </lineage>
</organism>
<dbReference type="InterPro" id="IPR016155">
    <property type="entry name" value="Mopterin_synth/thiamin_S_b"/>
</dbReference>
<accession>A0A1I6DW64</accession>
<gene>
    <name evidence="2" type="ORF">SAMN05660706_11929</name>
</gene>